<evidence type="ECO:0000313" key="7">
    <source>
        <dbReference type="Proteomes" id="UP000599383"/>
    </source>
</evidence>
<accession>A0AA91BV70</accession>
<keyword evidence="2" id="KW-0472">Membrane</keyword>
<reference evidence="5 7" key="1">
    <citation type="submission" date="2019-12" db="EMBL/GenBank/DDBJ databases">
        <title>Ruegeria JWLKs population differentiation of coral mucus and skeleton niches.</title>
        <authorList>
            <person name="Luo D."/>
        </authorList>
    </citation>
    <scope>NUCLEOTIDE SEQUENCE</scope>
    <source>
        <strain evidence="5">HKCCD6181</strain>
        <strain evidence="4 7">HKCCD6238</strain>
    </source>
</reference>
<feature type="compositionally biased region" description="Acidic residues" evidence="1">
    <location>
        <begin position="74"/>
        <end position="91"/>
    </location>
</feature>
<evidence type="ECO:0000313" key="6">
    <source>
        <dbReference type="Proteomes" id="UP000597886"/>
    </source>
</evidence>
<feature type="compositionally biased region" description="Polar residues" evidence="1">
    <location>
        <begin position="119"/>
        <end position="128"/>
    </location>
</feature>
<dbReference type="Proteomes" id="UP000597886">
    <property type="component" value="Unassembled WGS sequence"/>
</dbReference>
<gene>
    <name evidence="4" type="ORF">GS617_10815</name>
    <name evidence="5" type="ORF">GS634_17325</name>
</gene>
<dbReference type="AlphaFoldDB" id="A0AA91BV70"/>
<dbReference type="RefSeq" id="WP_171206056.1">
    <property type="nucleotide sequence ID" value="NZ_WVQY01000003.1"/>
</dbReference>
<dbReference type="InterPro" id="IPR011723">
    <property type="entry name" value="Znf/thioredoxin_put"/>
</dbReference>
<dbReference type="EMBL" id="WVQY01000003">
    <property type="protein sequence ID" value="NOD30762.1"/>
    <property type="molecule type" value="Genomic_DNA"/>
</dbReference>
<keyword evidence="2" id="KW-1133">Transmembrane helix</keyword>
<feature type="compositionally biased region" description="Basic and acidic residues" evidence="1">
    <location>
        <begin position="105"/>
        <end position="117"/>
    </location>
</feature>
<evidence type="ECO:0000313" key="5">
    <source>
        <dbReference type="EMBL" id="NOE19888.1"/>
    </source>
</evidence>
<sequence>MRLTCPNCSAQYEVPDEVIPEEGRDVQCSNCDQTWFQAKHPAEAAEAPNEKAETPEQDDASPDVVDAPQGVEPEPVEEAVSEDKPEIDEPAEPTGNVDPSVASILREEAAREAELRAQEGSSLESQPNLGLDTPPEPKVRPKRPSASETAVDAGQKDALPDVEAINSTMRSDEPEEVPQPPRKSGGFLRGFALMLIIGVVLYLIYGNAQQISEAVPQADPLLSSYVSLVDQARIWLEAQAGSGAQN</sequence>
<evidence type="ECO:0000256" key="1">
    <source>
        <dbReference type="SAM" id="MobiDB-lite"/>
    </source>
</evidence>
<feature type="region of interest" description="Disordered" evidence="1">
    <location>
        <begin position="39"/>
        <end position="160"/>
    </location>
</feature>
<proteinExistence type="predicted"/>
<dbReference type="Pfam" id="PF13717">
    <property type="entry name" value="Zn_ribbon_4"/>
    <property type="match status" value="1"/>
</dbReference>
<dbReference type="EMBL" id="WVRA01000007">
    <property type="protein sequence ID" value="NOE19888.1"/>
    <property type="molecule type" value="Genomic_DNA"/>
</dbReference>
<keyword evidence="7" id="KW-1185">Reference proteome</keyword>
<feature type="transmembrane region" description="Helical" evidence="2">
    <location>
        <begin position="186"/>
        <end position="205"/>
    </location>
</feature>
<protein>
    <recommendedName>
        <fullName evidence="3">Zinc finger/thioredoxin putative domain-containing protein</fullName>
    </recommendedName>
</protein>
<evidence type="ECO:0000313" key="4">
    <source>
        <dbReference type="EMBL" id="NOD30762.1"/>
    </source>
</evidence>
<dbReference type="Proteomes" id="UP000599383">
    <property type="component" value="Unassembled WGS sequence"/>
</dbReference>
<name>A0AA91BV70_9RHOB</name>
<comment type="caution">
    <text evidence="5">The sequence shown here is derived from an EMBL/GenBank/DDBJ whole genome shotgun (WGS) entry which is preliminary data.</text>
</comment>
<feature type="domain" description="Zinc finger/thioredoxin putative" evidence="3">
    <location>
        <begin position="1"/>
        <end position="36"/>
    </location>
</feature>
<dbReference type="NCBIfam" id="TIGR02098">
    <property type="entry name" value="MJ0042_CXXC"/>
    <property type="match status" value="1"/>
</dbReference>
<organism evidence="5 6">
    <name type="scientific">Ruegeria atlantica</name>
    <dbReference type="NCBI Taxonomy" id="81569"/>
    <lineage>
        <taxon>Bacteria</taxon>
        <taxon>Pseudomonadati</taxon>
        <taxon>Pseudomonadota</taxon>
        <taxon>Alphaproteobacteria</taxon>
        <taxon>Rhodobacterales</taxon>
        <taxon>Roseobacteraceae</taxon>
        <taxon>Ruegeria</taxon>
    </lineage>
</organism>
<keyword evidence="2" id="KW-0812">Transmembrane</keyword>
<evidence type="ECO:0000259" key="3">
    <source>
        <dbReference type="Pfam" id="PF13717"/>
    </source>
</evidence>
<evidence type="ECO:0000256" key="2">
    <source>
        <dbReference type="SAM" id="Phobius"/>
    </source>
</evidence>
<feature type="compositionally biased region" description="Basic and acidic residues" evidence="1">
    <location>
        <begin position="40"/>
        <end position="54"/>
    </location>
</feature>